<dbReference type="HOGENOM" id="CLU_1464567_0_0_1"/>
<proteinExistence type="inferred from homology"/>
<dbReference type="EMBL" id="CH964095">
    <property type="protein sequence ID" value="EDW79122.1"/>
    <property type="molecule type" value="Genomic_DNA"/>
</dbReference>
<organism evidence="2 3">
    <name type="scientific">Drosophila willistoni</name>
    <name type="common">Fruit fly</name>
    <dbReference type="NCBI Taxonomy" id="7260"/>
    <lineage>
        <taxon>Eukaryota</taxon>
        <taxon>Metazoa</taxon>
        <taxon>Ecdysozoa</taxon>
        <taxon>Arthropoda</taxon>
        <taxon>Hexapoda</taxon>
        <taxon>Insecta</taxon>
        <taxon>Pterygota</taxon>
        <taxon>Neoptera</taxon>
        <taxon>Endopterygota</taxon>
        <taxon>Diptera</taxon>
        <taxon>Brachycera</taxon>
        <taxon>Muscomorpha</taxon>
        <taxon>Ephydroidea</taxon>
        <taxon>Drosophilidae</taxon>
        <taxon>Drosophila</taxon>
        <taxon>Sophophora</taxon>
    </lineage>
</organism>
<dbReference type="STRING" id="7260.B4N4P8"/>
<dbReference type="InterPro" id="IPR038906">
    <property type="entry name" value="TTC36"/>
</dbReference>
<dbReference type="Proteomes" id="UP000007798">
    <property type="component" value="Unassembled WGS sequence"/>
</dbReference>
<dbReference type="Pfam" id="PF13181">
    <property type="entry name" value="TPR_8"/>
    <property type="match status" value="1"/>
</dbReference>
<evidence type="ECO:0008006" key="4">
    <source>
        <dbReference type="Google" id="ProtNLM"/>
    </source>
</evidence>
<protein>
    <recommendedName>
        <fullName evidence="4">Tetratricopeptide repeat protein 36 homolog</fullName>
    </recommendedName>
</protein>
<dbReference type="InterPro" id="IPR019734">
    <property type="entry name" value="TPR_rpt"/>
</dbReference>
<dbReference type="eggNOG" id="KOG4555">
    <property type="taxonomic scope" value="Eukaryota"/>
</dbReference>
<dbReference type="Gene3D" id="1.25.40.10">
    <property type="entry name" value="Tetratricopeptide repeat domain"/>
    <property type="match status" value="1"/>
</dbReference>
<reference evidence="2 3" key="1">
    <citation type="journal article" date="2007" name="Nature">
        <title>Evolution of genes and genomes on the Drosophila phylogeny.</title>
        <authorList>
            <consortium name="Drosophila 12 Genomes Consortium"/>
            <person name="Clark A.G."/>
            <person name="Eisen M.B."/>
            <person name="Smith D.R."/>
            <person name="Bergman C.M."/>
            <person name="Oliver B."/>
            <person name="Markow T.A."/>
            <person name="Kaufman T.C."/>
            <person name="Kellis M."/>
            <person name="Gelbart W."/>
            <person name="Iyer V.N."/>
            <person name="Pollard D.A."/>
            <person name="Sackton T.B."/>
            <person name="Larracuente A.M."/>
            <person name="Singh N.D."/>
            <person name="Abad J.P."/>
            <person name="Abt D.N."/>
            <person name="Adryan B."/>
            <person name="Aguade M."/>
            <person name="Akashi H."/>
            <person name="Anderson W.W."/>
            <person name="Aquadro C.F."/>
            <person name="Ardell D.H."/>
            <person name="Arguello R."/>
            <person name="Artieri C.G."/>
            <person name="Barbash D.A."/>
            <person name="Barker D."/>
            <person name="Barsanti P."/>
            <person name="Batterham P."/>
            <person name="Batzoglou S."/>
            <person name="Begun D."/>
            <person name="Bhutkar A."/>
            <person name="Blanco E."/>
            <person name="Bosak S.A."/>
            <person name="Bradley R.K."/>
            <person name="Brand A.D."/>
            <person name="Brent M.R."/>
            <person name="Brooks A.N."/>
            <person name="Brown R.H."/>
            <person name="Butlin R.K."/>
            <person name="Caggese C."/>
            <person name="Calvi B.R."/>
            <person name="Bernardo de Carvalho A."/>
            <person name="Caspi A."/>
            <person name="Castrezana S."/>
            <person name="Celniker S.E."/>
            <person name="Chang J.L."/>
            <person name="Chapple C."/>
            <person name="Chatterji S."/>
            <person name="Chinwalla A."/>
            <person name="Civetta A."/>
            <person name="Clifton S.W."/>
            <person name="Comeron J.M."/>
            <person name="Costello J.C."/>
            <person name="Coyne J.A."/>
            <person name="Daub J."/>
            <person name="David R.G."/>
            <person name="Delcher A.L."/>
            <person name="Delehaunty K."/>
            <person name="Do C.B."/>
            <person name="Ebling H."/>
            <person name="Edwards K."/>
            <person name="Eickbush T."/>
            <person name="Evans J.D."/>
            <person name="Filipski A."/>
            <person name="Findeiss S."/>
            <person name="Freyhult E."/>
            <person name="Fulton L."/>
            <person name="Fulton R."/>
            <person name="Garcia A.C."/>
            <person name="Gardiner A."/>
            <person name="Garfield D.A."/>
            <person name="Garvin B.E."/>
            <person name="Gibson G."/>
            <person name="Gilbert D."/>
            <person name="Gnerre S."/>
            <person name="Godfrey J."/>
            <person name="Good R."/>
            <person name="Gotea V."/>
            <person name="Gravely B."/>
            <person name="Greenberg A.J."/>
            <person name="Griffiths-Jones S."/>
            <person name="Gross S."/>
            <person name="Guigo R."/>
            <person name="Gustafson E.A."/>
            <person name="Haerty W."/>
            <person name="Hahn M.W."/>
            <person name="Halligan D.L."/>
            <person name="Halpern A.L."/>
            <person name="Halter G.M."/>
            <person name="Han M.V."/>
            <person name="Heger A."/>
            <person name="Hillier L."/>
            <person name="Hinrichs A.S."/>
            <person name="Holmes I."/>
            <person name="Hoskins R.A."/>
            <person name="Hubisz M.J."/>
            <person name="Hultmark D."/>
            <person name="Huntley M.A."/>
            <person name="Jaffe D.B."/>
            <person name="Jagadeeshan S."/>
            <person name="Jeck W.R."/>
            <person name="Johnson J."/>
            <person name="Jones C.D."/>
            <person name="Jordan W.C."/>
            <person name="Karpen G.H."/>
            <person name="Kataoka E."/>
            <person name="Keightley P.D."/>
            <person name="Kheradpour P."/>
            <person name="Kirkness E.F."/>
            <person name="Koerich L.B."/>
            <person name="Kristiansen K."/>
            <person name="Kudrna D."/>
            <person name="Kulathinal R.J."/>
            <person name="Kumar S."/>
            <person name="Kwok R."/>
            <person name="Lander E."/>
            <person name="Langley C.H."/>
            <person name="Lapoint R."/>
            <person name="Lazzaro B.P."/>
            <person name="Lee S.J."/>
            <person name="Levesque L."/>
            <person name="Li R."/>
            <person name="Lin C.F."/>
            <person name="Lin M.F."/>
            <person name="Lindblad-Toh K."/>
            <person name="Llopart A."/>
            <person name="Long M."/>
            <person name="Low L."/>
            <person name="Lozovsky E."/>
            <person name="Lu J."/>
            <person name="Luo M."/>
            <person name="Machado C.A."/>
            <person name="Makalowski W."/>
            <person name="Marzo M."/>
            <person name="Matsuda M."/>
            <person name="Matzkin L."/>
            <person name="McAllister B."/>
            <person name="McBride C.S."/>
            <person name="McKernan B."/>
            <person name="McKernan K."/>
            <person name="Mendez-Lago M."/>
            <person name="Minx P."/>
            <person name="Mollenhauer M.U."/>
            <person name="Montooth K."/>
            <person name="Mount S.M."/>
            <person name="Mu X."/>
            <person name="Myers E."/>
            <person name="Negre B."/>
            <person name="Newfeld S."/>
            <person name="Nielsen R."/>
            <person name="Noor M.A."/>
            <person name="O'Grady P."/>
            <person name="Pachter L."/>
            <person name="Papaceit M."/>
            <person name="Parisi M.J."/>
            <person name="Parisi M."/>
            <person name="Parts L."/>
            <person name="Pedersen J.S."/>
            <person name="Pesole G."/>
            <person name="Phillippy A.M."/>
            <person name="Ponting C.P."/>
            <person name="Pop M."/>
            <person name="Porcelli D."/>
            <person name="Powell J.R."/>
            <person name="Prohaska S."/>
            <person name="Pruitt K."/>
            <person name="Puig M."/>
            <person name="Quesneville H."/>
            <person name="Ram K.R."/>
            <person name="Rand D."/>
            <person name="Rasmussen M.D."/>
            <person name="Reed L.K."/>
            <person name="Reenan R."/>
            <person name="Reily A."/>
            <person name="Remington K.A."/>
            <person name="Rieger T.T."/>
            <person name="Ritchie M.G."/>
            <person name="Robin C."/>
            <person name="Rogers Y.H."/>
            <person name="Rohde C."/>
            <person name="Rozas J."/>
            <person name="Rubenfield M.J."/>
            <person name="Ruiz A."/>
            <person name="Russo S."/>
            <person name="Salzberg S.L."/>
            <person name="Sanchez-Gracia A."/>
            <person name="Saranga D.J."/>
            <person name="Sato H."/>
            <person name="Schaeffer S.W."/>
            <person name="Schatz M.C."/>
            <person name="Schlenke T."/>
            <person name="Schwartz R."/>
            <person name="Segarra C."/>
            <person name="Singh R.S."/>
            <person name="Sirot L."/>
            <person name="Sirota M."/>
            <person name="Sisneros N.B."/>
            <person name="Smith C.D."/>
            <person name="Smith T.F."/>
            <person name="Spieth J."/>
            <person name="Stage D.E."/>
            <person name="Stark A."/>
            <person name="Stephan W."/>
            <person name="Strausberg R.L."/>
            <person name="Strempel S."/>
            <person name="Sturgill D."/>
            <person name="Sutton G."/>
            <person name="Sutton G.G."/>
            <person name="Tao W."/>
            <person name="Teichmann S."/>
            <person name="Tobari Y.N."/>
            <person name="Tomimura Y."/>
            <person name="Tsolas J.M."/>
            <person name="Valente V.L."/>
            <person name="Venter E."/>
            <person name="Venter J.C."/>
            <person name="Vicario S."/>
            <person name="Vieira F.G."/>
            <person name="Vilella A.J."/>
            <person name="Villasante A."/>
            <person name="Walenz B."/>
            <person name="Wang J."/>
            <person name="Wasserman M."/>
            <person name="Watts T."/>
            <person name="Wilson D."/>
            <person name="Wilson R.K."/>
            <person name="Wing R.A."/>
            <person name="Wolfner M.F."/>
            <person name="Wong A."/>
            <person name="Wong G.K."/>
            <person name="Wu C.I."/>
            <person name="Wu G."/>
            <person name="Yamamoto D."/>
            <person name="Yang H.P."/>
            <person name="Yang S.P."/>
            <person name="Yorke J.A."/>
            <person name="Yoshida K."/>
            <person name="Zdobnov E."/>
            <person name="Zhang P."/>
            <person name="Zhang Y."/>
            <person name="Zimin A.V."/>
            <person name="Baldwin J."/>
            <person name="Abdouelleil A."/>
            <person name="Abdulkadir J."/>
            <person name="Abebe A."/>
            <person name="Abera B."/>
            <person name="Abreu J."/>
            <person name="Acer S.C."/>
            <person name="Aftuck L."/>
            <person name="Alexander A."/>
            <person name="An P."/>
            <person name="Anderson E."/>
            <person name="Anderson S."/>
            <person name="Arachi H."/>
            <person name="Azer M."/>
            <person name="Bachantsang P."/>
            <person name="Barry A."/>
            <person name="Bayul T."/>
            <person name="Berlin A."/>
            <person name="Bessette D."/>
            <person name="Bloom T."/>
            <person name="Blye J."/>
            <person name="Boguslavskiy L."/>
            <person name="Bonnet C."/>
            <person name="Boukhgalter B."/>
            <person name="Bourzgui I."/>
            <person name="Brown A."/>
            <person name="Cahill P."/>
            <person name="Channer S."/>
            <person name="Cheshatsang Y."/>
            <person name="Chuda L."/>
            <person name="Citroen M."/>
            <person name="Collymore A."/>
            <person name="Cooke P."/>
            <person name="Costello M."/>
            <person name="D'Aco K."/>
            <person name="Daza R."/>
            <person name="De Haan G."/>
            <person name="DeGray S."/>
            <person name="DeMaso C."/>
            <person name="Dhargay N."/>
            <person name="Dooley K."/>
            <person name="Dooley E."/>
            <person name="Doricent M."/>
            <person name="Dorje P."/>
            <person name="Dorjee K."/>
            <person name="Dupes A."/>
            <person name="Elong R."/>
            <person name="Falk J."/>
            <person name="Farina A."/>
            <person name="Faro S."/>
            <person name="Ferguson D."/>
            <person name="Fisher S."/>
            <person name="Foley C.D."/>
            <person name="Franke A."/>
            <person name="Friedrich D."/>
            <person name="Gadbois L."/>
            <person name="Gearin G."/>
            <person name="Gearin C.R."/>
            <person name="Giannoukos G."/>
            <person name="Goode T."/>
            <person name="Graham J."/>
            <person name="Grandbois E."/>
            <person name="Grewal S."/>
            <person name="Gyaltsen K."/>
            <person name="Hafez N."/>
            <person name="Hagos B."/>
            <person name="Hall J."/>
            <person name="Henson C."/>
            <person name="Hollinger A."/>
            <person name="Honan T."/>
            <person name="Huard M.D."/>
            <person name="Hughes L."/>
            <person name="Hurhula B."/>
            <person name="Husby M.E."/>
            <person name="Kamat A."/>
            <person name="Kanga B."/>
            <person name="Kashin S."/>
            <person name="Khazanovich D."/>
            <person name="Kisner P."/>
            <person name="Lance K."/>
            <person name="Lara M."/>
            <person name="Lee W."/>
            <person name="Lennon N."/>
            <person name="Letendre F."/>
            <person name="LeVine R."/>
            <person name="Lipovsky A."/>
            <person name="Liu X."/>
            <person name="Liu J."/>
            <person name="Liu S."/>
            <person name="Lokyitsang T."/>
            <person name="Lokyitsang Y."/>
            <person name="Lubonja R."/>
            <person name="Lui A."/>
            <person name="MacDonald P."/>
            <person name="Magnisalis V."/>
            <person name="Maru K."/>
            <person name="Matthews C."/>
            <person name="McCusker W."/>
            <person name="McDonough S."/>
            <person name="Mehta T."/>
            <person name="Meldrim J."/>
            <person name="Meneus L."/>
            <person name="Mihai O."/>
            <person name="Mihalev A."/>
            <person name="Mihova T."/>
            <person name="Mittelman R."/>
            <person name="Mlenga V."/>
            <person name="Montmayeur A."/>
            <person name="Mulrain L."/>
            <person name="Navidi A."/>
            <person name="Naylor J."/>
            <person name="Negash T."/>
            <person name="Nguyen T."/>
            <person name="Nguyen N."/>
            <person name="Nicol R."/>
            <person name="Norbu C."/>
            <person name="Norbu N."/>
            <person name="Novod N."/>
            <person name="O'Neill B."/>
            <person name="Osman S."/>
            <person name="Markiewicz E."/>
            <person name="Oyono O.L."/>
            <person name="Patti C."/>
            <person name="Phunkhang P."/>
            <person name="Pierre F."/>
            <person name="Priest M."/>
            <person name="Raghuraman S."/>
            <person name="Rege F."/>
            <person name="Reyes R."/>
            <person name="Rise C."/>
            <person name="Rogov P."/>
            <person name="Ross K."/>
            <person name="Ryan E."/>
            <person name="Settipalli S."/>
            <person name="Shea T."/>
            <person name="Sherpa N."/>
            <person name="Shi L."/>
            <person name="Shih D."/>
            <person name="Sparrow T."/>
            <person name="Spaulding J."/>
            <person name="Stalker J."/>
            <person name="Stange-Thomann N."/>
            <person name="Stavropoulos S."/>
            <person name="Stone C."/>
            <person name="Strader C."/>
            <person name="Tesfaye S."/>
            <person name="Thomson T."/>
            <person name="Thoulutsang Y."/>
            <person name="Thoulutsang D."/>
            <person name="Topham K."/>
            <person name="Topping I."/>
            <person name="Tsamla T."/>
            <person name="Vassiliev H."/>
            <person name="Vo A."/>
            <person name="Wangchuk T."/>
            <person name="Wangdi T."/>
            <person name="Weiand M."/>
            <person name="Wilkinson J."/>
            <person name="Wilson A."/>
            <person name="Yadav S."/>
            <person name="Young G."/>
            <person name="Yu Q."/>
            <person name="Zembek L."/>
            <person name="Zhong D."/>
            <person name="Zimmer A."/>
            <person name="Zwirko Z."/>
            <person name="Jaffe D.B."/>
            <person name="Alvarez P."/>
            <person name="Brockman W."/>
            <person name="Butler J."/>
            <person name="Chin C."/>
            <person name="Gnerre S."/>
            <person name="Grabherr M."/>
            <person name="Kleber M."/>
            <person name="Mauceli E."/>
            <person name="MacCallum I."/>
        </authorList>
    </citation>
    <scope>NUCLEOTIDE SEQUENCE [LARGE SCALE GENOMIC DNA]</scope>
    <source>
        <strain evidence="3">Tucson 14030-0811.24</strain>
    </source>
</reference>
<evidence type="ECO:0000313" key="3">
    <source>
        <dbReference type="Proteomes" id="UP000007798"/>
    </source>
</evidence>
<dbReference type="SUPFAM" id="SSF48452">
    <property type="entry name" value="TPR-like"/>
    <property type="match status" value="1"/>
</dbReference>
<comment type="similarity">
    <text evidence="1">Belongs to the TTC36 family.</text>
</comment>
<dbReference type="GO" id="GO:0006570">
    <property type="term" value="P:tyrosine metabolic process"/>
    <property type="evidence" value="ECO:0007669"/>
    <property type="project" value="TreeGrafter"/>
</dbReference>
<dbReference type="SMR" id="B4N4P8"/>
<evidence type="ECO:0000256" key="1">
    <source>
        <dbReference type="ARBA" id="ARBA00006995"/>
    </source>
</evidence>
<gene>
    <name evidence="2" type="primary">Dwil\GK12448</name>
    <name evidence="2" type="ORF">Dwil_GK12448</name>
</gene>
<dbReference type="InParanoid" id="B4N4P8"/>
<dbReference type="InterPro" id="IPR011990">
    <property type="entry name" value="TPR-like_helical_dom_sf"/>
</dbReference>
<dbReference type="SMART" id="SM00028">
    <property type="entry name" value="TPR"/>
    <property type="match status" value="2"/>
</dbReference>
<sequence length="186" mass="20744">MPSANLQLSANDQQVLESIFNPLELSSSISSQVHPESELTDIDTDLEPELASSARKLELQAVRLTEEGDIDKALAIFDEALKLTEKASLLNNRAQALLLARRDEDALKDLNRALSVATDQQIRTKCHAHCQRGVLYRKLDNLDKARADFESAAKLGSKFAREQLVEINPFAALCNQMLRQAFDQLK</sequence>
<keyword evidence="3" id="KW-1185">Reference proteome</keyword>
<dbReference type="FunCoup" id="B4N4P8">
    <property type="interactions" value="15"/>
</dbReference>
<evidence type="ECO:0000313" key="2">
    <source>
        <dbReference type="EMBL" id="EDW79122.1"/>
    </source>
</evidence>
<dbReference type="PANTHER" id="PTHR21405:SF0">
    <property type="entry name" value="TETRATRICOPEPTIDE REPEAT PROTEIN 36"/>
    <property type="match status" value="1"/>
</dbReference>
<dbReference type="OMA" id="CNQMLCE"/>
<dbReference type="AlphaFoldDB" id="B4N4P8"/>
<name>B4N4P8_DROWI</name>
<dbReference type="PhylomeDB" id="B4N4P8"/>
<dbReference type="PANTHER" id="PTHR21405">
    <property type="entry name" value="CDNA SEQUENCE BC021608"/>
    <property type="match status" value="1"/>
</dbReference>
<accession>B4N4P8</accession>
<dbReference type="OrthoDB" id="539634at2759"/>
<dbReference type="KEGG" id="dwi:6645666"/>